<dbReference type="SUPFAM" id="SSF51445">
    <property type="entry name" value="(Trans)glycosidases"/>
    <property type="match status" value="1"/>
</dbReference>
<accession>A0ABM3M0I0</accession>
<dbReference type="GeneID" id="112049560"/>
<dbReference type="PANTHER" id="PTHR46145:SF4">
    <property type="entry name" value="HEPARANASE"/>
    <property type="match status" value="1"/>
</dbReference>
<sequence>MLELVFPLISGDTYTVTVGTDEHVNLVDSKFLSFTIDPKYLFSSNEKYNSKECLCMATSLTPAHVRIAGPSTPHMVFRNSSITIEERHYRTGLAVSHSKWEKFVHWAQKTGFHLVFALNNAEKSATGLWDPNSALKVLTVADQANIGQMYWQLGYECRNQTIEEYLNDLETLRVITETFPAGRGGGWRVVGGDVTPCLSHHSKSDFKDYVTLSDDMMDAIFLNGNSSSHELEHMSEKDRYKLLKLLSTSDTPLWLTEHNELSEELERAADWMTSLGYSARNGFSVHYRELKEKELYEPTLSFYMALLFKNLVGERVLNVEIEASQAILFAHCTSLRHKAVSGAVTFYGANMDEEPARFSIKMSKKEQGGDILQFILGHDRNGNIVVNGRAMYYEGDIRPVVKRVRPYKTLLINLPPKSFGFWVLANTQVKACFDVDIKNKDKVHNISEENEDGNLIKDKRSLSRKARDIHDYEENNNKILKEGIDKINKDLKETLGRAYGSNNNRDINHNRHKPNLQRNALKRYERQAFDEENVNKKRLTKYKLRHAFHDGSLKTRLLNKLSKITKDHLPRTFSKTKRSRGSKRNYRVNSIRIPKEDETIPFPKKHHKVVKSEGKETQSKKTELKHANEVEDNLIRNRRSAISKNKVKYEEVESSENEIDVDDRKFGKILHKLKKLSELPVELQEKENIEYDEQESSEGIVLKTKVTDDSAVIDISEKSNSGLLKSTLQEVLSLLAEFNKNINRFWAAMTLLE</sequence>
<dbReference type="Gene3D" id="3.20.20.80">
    <property type="entry name" value="Glycosidases"/>
    <property type="match status" value="1"/>
</dbReference>
<reference evidence="2" key="1">
    <citation type="submission" date="2025-08" db="UniProtKB">
        <authorList>
            <consortium name="RefSeq"/>
        </authorList>
    </citation>
    <scope>IDENTIFICATION</scope>
</reference>
<organism evidence="1 2">
    <name type="scientific">Bicyclus anynana</name>
    <name type="common">Squinting bush brown butterfly</name>
    <dbReference type="NCBI Taxonomy" id="110368"/>
    <lineage>
        <taxon>Eukaryota</taxon>
        <taxon>Metazoa</taxon>
        <taxon>Ecdysozoa</taxon>
        <taxon>Arthropoda</taxon>
        <taxon>Hexapoda</taxon>
        <taxon>Insecta</taxon>
        <taxon>Pterygota</taxon>
        <taxon>Neoptera</taxon>
        <taxon>Endopterygota</taxon>
        <taxon>Lepidoptera</taxon>
        <taxon>Glossata</taxon>
        <taxon>Ditrysia</taxon>
        <taxon>Papilionoidea</taxon>
        <taxon>Nymphalidae</taxon>
        <taxon>Satyrinae</taxon>
        <taxon>Satyrini</taxon>
        <taxon>Mycalesina</taxon>
        <taxon>Bicyclus</taxon>
    </lineage>
</organism>
<name>A0ABM3M0I0_BICAN</name>
<dbReference type="InterPro" id="IPR017853">
    <property type="entry name" value="GH"/>
</dbReference>
<dbReference type="Proteomes" id="UP001652582">
    <property type="component" value="Chromosome 24"/>
</dbReference>
<gene>
    <name evidence="2" type="primary">LOC112049560</name>
</gene>
<evidence type="ECO:0000313" key="1">
    <source>
        <dbReference type="Proteomes" id="UP001652582"/>
    </source>
</evidence>
<keyword evidence="1" id="KW-1185">Reference proteome</keyword>
<protein>
    <submittedName>
        <fullName evidence="2">Heparanase</fullName>
    </submittedName>
</protein>
<proteinExistence type="predicted"/>
<dbReference type="RefSeq" id="XP_052744831.1">
    <property type="nucleotide sequence ID" value="XM_052888871.1"/>
</dbReference>
<evidence type="ECO:0000313" key="2">
    <source>
        <dbReference type="RefSeq" id="XP_052744831.1"/>
    </source>
</evidence>
<dbReference type="PANTHER" id="PTHR46145">
    <property type="entry name" value="HEPARANASE"/>
    <property type="match status" value="1"/>
</dbReference>